<dbReference type="Gene3D" id="3.30.160.250">
    <property type="match status" value="1"/>
</dbReference>
<reference evidence="3" key="1">
    <citation type="journal article" date="2008" name="Genome Res.">
        <title>The genome of Pelotomaculum thermopropionicum reveals niche-associated evolution in anaerobic microbiota.</title>
        <authorList>
            <person name="Kosaka T."/>
            <person name="Kato S."/>
            <person name="Shimoyama T."/>
            <person name="Ishii S."/>
            <person name="Abe T."/>
            <person name="Watanabe K."/>
        </authorList>
    </citation>
    <scope>NUCLEOTIDE SEQUENCE [LARGE SCALE GENOMIC DNA]</scope>
    <source>
        <strain evidence="3">DSM 13744 / JCM 10971 / SI</strain>
    </source>
</reference>
<evidence type="ECO:0000313" key="3">
    <source>
        <dbReference type="Proteomes" id="UP000006556"/>
    </source>
</evidence>
<evidence type="ECO:0000259" key="1">
    <source>
        <dbReference type="Pfam" id="PF15919"/>
    </source>
</evidence>
<gene>
    <name evidence="2" type="ordered locus">PTH_2586</name>
</gene>
<dbReference type="KEGG" id="pth:PTH_2586"/>
<dbReference type="Pfam" id="PF15919">
    <property type="entry name" value="HicB_lk_antitox"/>
    <property type="match status" value="1"/>
</dbReference>
<protein>
    <submittedName>
        <fullName evidence="2">Uncharacterized conserved protein</fullName>
    </submittedName>
</protein>
<dbReference type="SUPFAM" id="SSF143100">
    <property type="entry name" value="TTHA1013/TTHA0281-like"/>
    <property type="match status" value="1"/>
</dbReference>
<feature type="domain" description="HicB-like antitoxin of toxin-antitoxin system" evidence="1">
    <location>
        <begin position="7"/>
        <end position="63"/>
    </location>
</feature>
<dbReference type="STRING" id="370438.PTH_2586"/>
<dbReference type="PANTHER" id="PTHR34504:SF2">
    <property type="entry name" value="UPF0150 PROTEIN SSL0259"/>
    <property type="match status" value="1"/>
</dbReference>
<dbReference type="HOGENOM" id="CLU_114047_2_2_9"/>
<organism evidence="2 3">
    <name type="scientific">Pelotomaculum thermopropionicum (strain DSM 13744 / JCM 10971 / SI)</name>
    <dbReference type="NCBI Taxonomy" id="370438"/>
    <lineage>
        <taxon>Bacteria</taxon>
        <taxon>Bacillati</taxon>
        <taxon>Bacillota</taxon>
        <taxon>Clostridia</taxon>
        <taxon>Eubacteriales</taxon>
        <taxon>Desulfotomaculaceae</taxon>
        <taxon>Pelotomaculum</taxon>
    </lineage>
</organism>
<dbReference type="AlphaFoldDB" id="A5CZ20"/>
<dbReference type="Proteomes" id="UP000006556">
    <property type="component" value="Chromosome"/>
</dbReference>
<dbReference type="InterPro" id="IPR051404">
    <property type="entry name" value="TA_system_antitoxin"/>
</dbReference>
<dbReference type="PANTHER" id="PTHR34504">
    <property type="entry name" value="ANTITOXIN HICB"/>
    <property type="match status" value="1"/>
</dbReference>
<keyword evidence="3" id="KW-1185">Reference proteome</keyword>
<name>A5CZ20_PELTS</name>
<accession>A5CZ20</accession>
<dbReference type="EMBL" id="AP009389">
    <property type="protein sequence ID" value="BAF60767.1"/>
    <property type="molecule type" value="Genomic_DNA"/>
</dbReference>
<dbReference type="InterPro" id="IPR031807">
    <property type="entry name" value="HicB-like"/>
</dbReference>
<proteinExistence type="predicted"/>
<dbReference type="eggNOG" id="COG1598">
    <property type="taxonomic scope" value="Bacteria"/>
</dbReference>
<dbReference type="InterPro" id="IPR035069">
    <property type="entry name" value="TTHA1013/TTHA0281-like"/>
</dbReference>
<evidence type="ECO:0000313" key="2">
    <source>
        <dbReference type="EMBL" id="BAF60767.1"/>
    </source>
</evidence>
<sequence length="76" mass="8179">MQRRFKVVLTWDKEDKVYVATVPAIPGCSTFGDTKEEALAMAEDAIKVTLEGLAATGQPLPESDVDVSIVEVMVPA</sequence>